<protein>
    <submittedName>
        <fullName evidence="2">Uncharacterized protein</fullName>
    </submittedName>
</protein>
<accession>A0A9Q3C3M2</accession>
<dbReference type="Proteomes" id="UP000765509">
    <property type="component" value="Unassembled WGS sequence"/>
</dbReference>
<dbReference type="EMBL" id="AVOT02004193">
    <property type="protein sequence ID" value="MBW0475656.1"/>
    <property type="molecule type" value="Genomic_DNA"/>
</dbReference>
<gene>
    <name evidence="2" type="ORF">O181_015371</name>
</gene>
<evidence type="ECO:0000256" key="1">
    <source>
        <dbReference type="SAM" id="MobiDB-lite"/>
    </source>
</evidence>
<name>A0A9Q3C3M2_9BASI</name>
<dbReference type="AlphaFoldDB" id="A0A9Q3C3M2"/>
<sequence length="308" mass="34759">MHSQIKQNLLQDDTPNAKSKKDKKMSSHNSLTEYDHTVGYDFFSSTLELEEFEDGVFGEVEMGLPSWNNAMPMDPAVPVLRPRRIDQSHRPEYQKLIDGDSIYTCSNFVPEATPLSLRQHPSASGKRLRKHTQTEHGPWCMTLEEVLKRRDRDRKSLWIRQIKKKKTQRLATHSSQCQISQAVDVEAQGTRDETAAGRAHPINSISSNDHIESSGLQGRFEASPSASRGQRATTPDLPSPDLLRSIHHGAMDFYKSHHVLNLPTVQRGRKSENWQEPIAMLRAFDGTALMALGVILEEIAKDDVADKT</sequence>
<dbReference type="OrthoDB" id="2565191at2759"/>
<feature type="compositionally biased region" description="Polar residues" evidence="1">
    <location>
        <begin position="1"/>
        <end position="17"/>
    </location>
</feature>
<feature type="region of interest" description="Disordered" evidence="1">
    <location>
        <begin position="188"/>
        <end position="242"/>
    </location>
</feature>
<feature type="compositionally biased region" description="Polar residues" evidence="1">
    <location>
        <begin position="224"/>
        <end position="233"/>
    </location>
</feature>
<evidence type="ECO:0000313" key="2">
    <source>
        <dbReference type="EMBL" id="MBW0475656.1"/>
    </source>
</evidence>
<reference evidence="2" key="1">
    <citation type="submission" date="2021-03" db="EMBL/GenBank/DDBJ databases">
        <title>Draft genome sequence of rust myrtle Austropuccinia psidii MF-1, a brazilian biotype.</title>
        <authorList>
            <person name="Quecine M.C."/>
            <person name="Pachon D.M.R."/>
            <person name="Bonatelli M.L."/>
            <person name="Correr F.H."/>
            <person name="Franceschini L.M."/>
            <person name="Leite T.F."/>
            <person name="Margarido G.R.A."/>
            <person name="Almeida C.A."/>
            <person name="Ferrarezi J.A."/>
            <person name="Labate C.A."/>
        </authorList>
    </citation>
    <scope>NUCLEOTIDE SEQUENCE</scope>
    <source>
        <strain evidence="2">MF-1</strain>
    </source>
</reference>
<evidence type="ECO:0000313" key="3">
    <source>
        <dbReference type="Proteomes" id="UP000765509"/>
    </source>
</evidence>
<comment type="caution">
    <text evidence="2">The sequence shown here is derived from an EMBL/GenBank/DDBJ whole genome shotgun (WGS) entry which is preliminary data.</text>
</comment>
<keyword evidence="3" id="KW-1185">Reference proteome</keyword>
<proteinExistence type="predicted"/>
<organism evidence="2 3">
    <name type="scientific">Austropuccinia psidii MF-1</name>
    <dbReference type="NCBI Taxonomy" id="1389203"/>
    <lineage>
        <taxon>Eukaryota</taxon>
        <taxon>Fungi</taxon>
        <taxon>Dikarya</taxon>
        <taxon>Basidiomycota</taxon>
        <taxon>Pucciniomycotina</taxon>
        <taxon>Pucciniomycetes</taxon>
        <taxon>Pucciniales</taxon>
        <taxon>Sphaerophragmiaceae</taxon>
        <taxon>Austropuccinia</taxon>
    </lineage>
</organism>
<feature type="region of interest" description="Disordered" evidence="1">
    <location>
        <begin position="1"/>
        <end position="30"/>
    </location>
</feature>